<dbReference type="CDD" id="cd01948">
    <property type="entry name" value="EAL"/>
    <property type="match status" value="1"/>
</dbReference>
<feature type="transmembrane region" description="Helical" evidence="1">
    <location>
        <begin position="97"/>
        <end position="118"/>
    </location>
</feature>
<dbReference type="InterPro" id="IPR000160">
    <property type="entry name" value="GGDEF_dom"/>
</dbReference>
<feature type="domain" description="EAL" evidence="3">
    <location>
        <begin position="393"/>
        <end position="647"/>
    </location>
</feature>
<evidence type="ECO:0000259" key="4">
    <source>
        <dbReference type="PROSITE" id="PS50887"/>
    </source>
</evidence>
<dbReference type="PROSITE" id="PS50883">
    <property type="entry name" value="EAL"/>
    <property type="match status" value="1"/>
</dbReference>
<evidence type="ECO:0000256" key="2">
    <source>
        <dbReference type="SAM" id="SignalP"/>
    </source>
</evidence>
<keyword evidence="1" id="KW-0472">Membrane</keyword>
<dbReference type="CDD" id="cd01949">
    <property type="entry name" value="GGDEF"/>
    <property type="match status" value="1"/>
</dbReference>
<dbReference type="Pfam" id="PF00563">
    <property type="entry name" value="EAL"/>
    <property type="match status" value="1"/>
</dbReference>
<dbReference type="PANTHER" id="PTHR33121:SF71">
    <property type="entry name" value="OXYGEN SENSOR PROTEIN DOSP"/>
    <property type="match status" value="1"/>
</dbReference>
<name>A0A6M8HW50_9PROT</name>
<dbReference type="InterPro" id="IPR001633">
    <property type="entry name" value="EAL_dom"/>
</dbReference>
<organism evidence="5 6">
    <name type="scientific">Lichenicola cladoniae</name>
    <dbReference type="NCBI Taxonomy" id="1484109"/>
    <lineage>
        <taxon>Bacteria</taxon>
        <taxon>Pseudomonadati</taxon>
        <taxon>Pseudomonadota</taxon>
        <taxon>Alphaproteobacteria</taxon>
        <taxon>Acetobacterales</taxon>
        <taxon>Acetobacteraceae</taxon>
        <taxon>Lichenicola</taxon>
    </lineage>
</organism>
<dbReference type="PROSITE" id="PS50887">
    <property type="entry name" value="GGDEF"/>
    <property type="match status" value="1"/>
</dbReference>
<accession>A0A6M8HW50</accession>
<keyword evidence="1" id="KW-0812">Transmembrane</keyword>
<dbReference type="InterPro" id="IPR035919">
    <property type="entry name" value="EAL_sf"/>
</dbReference>
<dbReference type="AlphaFoldDB" id="A0A6M8HW50"/>
<dbReference type="SUPFAM" id="SSF55073">
    <property type="entry name" value="Nucleotide cyclase"/>
    <property type="match status" value="1"/>
</dbReference>
<dbReference type="InterPro" id="IPR050706">
    <property type="entry name" value="Cyclic-di-GMP_PDE-like"/>
</dbReference>
<sequence>MRRFALIKALLAIPSDNPALASSQLIAFQKQIPALYCILIASTLLLAATHFRCAPPMLSIYIPVSGSALCVIRIVVWRLRPGTTPSDKQAVSQLRSCLRLSVFFGITFTTWSLSLFPYGDSYQQFHVIFYMAITVISCIFCMMHMRSAALLLTVIVIVPFVIFFCLTGNPVFVAIALNVLLVSGGMIFILLRNYADFSALIRSQGELVLRQVETERLSDENLSLANLDSLTGLPNRRRFLSILDQVLAEAKHGHTRFAIALFDLDGFKAVNDVYGHPQGDLLLKEVGDRLRCITSPSVTLARIGGDEFGAILAGNPNDDEILEFGSRLCVLLQGPYLGPNIMAEVAGSAGLVAYPDGAATAQQLFERADYALYTAKQQRCGRAIIFSHDHETRIRETSRIEQALRHSNLGNEMWVAFQPIRDLENARTIGYEALARWQSPTLGAIDPDVFIPIAEHAHQIGRLTEILLTKALKTAASWPEPFCISFNLSALDLVSRETMESVRQIVVASGVLPERIEFEVTETAVMRDFDLASEAIARLRQLGMRIALDDFGTGFSSLSHVHRLKPDKIKIDRSFVRDIEVNAASRDIIRTIIDMSRNLGLACVVEGVETEAQLSILRSLGCHLIQGYLFGRPMNEAAVNQHIAAGARLPGRRAYPPKVGSFPIGVSRHL</sequence>
<evidence type="ECO:0000313" key="6">
    <source>
        <dbReference type="Proteomes" id="UP000500767"/>
    </source>
</evidence>
<gene>
    <name evidence="5" type="ORF">HN018_11795</name>
</gene>
<dbReference type="SMART" id="SM00052">
    <property type="entry name" value="EAL"/>
    <property type="match status" value="1"/>
</dbReference>
<feature type="transmembrane region" description="Helical" evidence="1">
    <location>
        <begin position="149"/>
        <end position="166"/>
    </location>
</feature>
<protein>
    <submittedName>
        <fullName evidence="5">EAL domain-containing protein</fullName>
    </submittedName>
</protein>
<proteinExistence type="predicted"/>
<dbReference type="KEGG" id="lck:HN018_11795"/>
<evidence type="ECO:0000256" key="1">
    <source>
        <dbReference type="SAM" id="Phobius"/>
    </source>
</evidence>
<dbReference type="SUPFAM" id="SSF141868">
    <property type="entry name" value="EAL domain-like"/>
    <property type="match status" value="1"/>
</dbReference>
<evidence type="ECO:0000313" key="5">
    <source>
        <dbReference type="EMBL" id="QKE92612.1"/>
    </source>
</evidence>
<dbReference type="SMART" id="SM00267">
    <property type="entry name" value="GGDEF"/>
    <property type="match status" value="1"/>
</dbReference>
<feature type="transmembrane region" description="Helical" evidence="1">
    <location>
        <begin position="124"/>
        <end position="142"/>
    </location>
</feature>
<keyword evidence="2" id="KW-0732">Signal</keyword>
<dbReference type="Gene3D" id="3.20.20.450">
    <property type="entry name" value="EAL domain"/>
    <property type="match status" value="1"/>
</dbReference>
<feature type="domain" description="GGDEF" evidence="4">
    <location>
        <begin position="255"/>
        <end position="390"/>
    </location>
</feature>
<reference evidence="5 6" key="1">
    <citation type="journal article" date="2014" name="World J. Microbiol. Biotechnol.">
        <title>Biodiversity and physiological characteristics of Antarctic and Arctic lichens-associated bacteria.</title>
        <authorList>
            <person name="Lee Y.M."/>
            <person name="Kim E.H."/>
            <person name="Lee H.K."/>
            <person name="Hong S.G."/>
        </authorList>
    </citation>
    <scope>NUCLEOTIDE SEQUENCE [LARGE SCALE GENOMIC DNA]</scope>
    <source>
        <strain evidence="5 6">PAMC 26569</strain>
    </source>
</reference>
<dbReference type="NCBIfam" id="TIGR00254">
    <property type="entry name" value="GGDEF"/>
    <property type="match status" value="1"/>
</dbReference>
<dbReference type="Proteomes" id="UP000500767">
    <property type="component" value="Chromosome"/>
</dbReference>
<dbReference type="InterPro" id="IPR043128">
    <property type="entry name" value="Rev_trsase/Diguanyl_cyclase"/>
</dbReference>
<dbReference type="PANTHER" id="PTHR33121">
    <property type="entry name" value="CYCLIC DI-GMP PHOSPHODIESTERASE PDEF"/>
    <property type="match status" value="1"/>
</dbReference>
<feature type="signal peptide" evidence="2">
    <location>
        <begin position="1"/>
        <end position="21"/>
    </location>
</feature>
<dbReference type="GO" id="GO:0071111">
    <property type="term" value="F:cyclic-guanylate-specific phosphodiesterase activity"/>
    <property type="evidence" value="ECO:0007669"/>
    <property type="project" value="InterPro"/>
</dbReference>
<dbReference type="InterPro" id="IPR029787">
    <property type="entry name" value="Nucleotide_cyclase"/>
</dbReference>
<evidence type="ECO:0000259" key="3">
    <source>
        <dbReference type="PROSITE" id="PS50883"/>
    </source>
</evidence>
<dbReference type="Pfam" id="PF00990">
    <property type="entry name" value="GGDEF"/>
    <property type="match status" value="1"/>
</dbReference>
<feature type="transmembrane region" description="Helical" evidence="1">
    <location>
        <begin position="32"/>
        <end position="51"/>
    </location>
</feature>
<keyword evidence="6" id="KW-1185">Reference proteome</keyword>
<dbReference type="EMBL" id="CP053708">
    <property type="protein sequence ID" value="QKE92612.1"/>
    <property type="molecule type" value="Genomic_DNA"/>
</dbReference>
<feature type="transmembrane region" description="Helical" evidence="1">
    <location>
        <begin position="57"/>
        <end position="76"/>
    </location>
</feature>
<feature type="chain" id="PRO_5026694183" evidence="2">
    <location>
        <begin position="22"/>
        <end position="670"/>
    </location>
</feature>
<dbReference type="Gene3D" id="3.30.70.270">
    <property type="match status" value="1"/>
</dbReference>
<feature type="transmembrane region" description="Helical" evidence="1">
    <location>
        <begin position="172"/>
        <end position="191"/>
    </location>
</feature>
<keyword evidence="1" id="KW-1133">Transmembrane helix</keyword>